<keyword evidence="1" id="KW-0238">DNA-binding</keyword>
<dbReference type="SUPFAM" id="SSF89447">
    <property type="entry name" value="AbrB/MazE/MraZ-like"/>
    <property type="match status" value="1"/>
</dbReference>
<dbReference type="NCBIfam" id="TIGR01439">
    <property type="entry name" value="lp_hng_hel_AbrB"/>
    <property type="match status" value="1"/>
</dbReference>
<comment type="caution">
    <text evidence="3">The sequence shown here is derived from an EMBL/GenBank/DDBJ whole genome shotgun (WGS) entry which is preliminary data.</text>
</comment>
<dbReference type="Pfam" id="PF04014">
    <property type="entry name" value="MazE_antitoxin"/>
    <property type="match status" value="1"/>
</dbReference>
<evidence type="ECO:0000313" key="4">
    <source>
        <dbReference type="Proteomes" id="UP001428817"/>
    </source>
</evidence>
<dbReference type="InterPro" id="IPR037914">
    <property type="entry name" value="SpoVT-AbrB_sf"/>
</dbReference>
<feature type="domain" description="SpoVT-AbrB" evidence="2">
    <location>
        <begin position="10"/>
        <end position="55"/>
    </location>
</feature>
<dbReference type="EMBL" id="BAABJP010000058">
    <property type="protein sequence ID" value="GAA5174193.1"/>
    <property type="molecule type" value="Genomic_DNA"/>
</dbReference>
<proteinExistence type="predicted"/>
<evidence type="ECO:0000259" key="2">
    <source>
        <dbReference type="PROSITE" id="PS51740"/>
    </source>
</evidence>
<evidence type="ECO:0000313" key="3">
    <source>
        <dbReference type="EMBL" id="GAA5174193.1"/>
    </source>
</evidence>
<protein>
    <recommendedName>
        <fullName evidence="2">SpoVT-AbrB domain-containing protein</fullName>
    </recommendedName>
</protein>
<dbReference type="InterPro" id="IPR007159">
    <property type="entry name" value="SpoVT-AbrB_dom"/>
</dbReference>
<organism evidence="3 4">
    <name type="scientific">Pseudonocardia eucalypti</name>
    <dbReference type="NCBI Taxonomy" id="648755"/>
    <lineage>
        <taxon>Bacteria</taxon>
        <taxon>Bacillati</taxon>
        <taxon>Actinomycetota</taxon>
        <taxon>Actinomycetes</taxon>
        <taxon>Pseudonocardiales</taxon>
        <taxon>Pseudonocardiaceae</taxon>
        <taxon>Pseudonocardia</taxon>
    </lineage>
</organism>
<dbReference type="PROSITE" id="PS51740">
    <property type="entry name" value="SPOVT_ABRB"/>
    <property type="match status" value="1"/>
</dbReference>
<dbReference type="SMART" id="SM00966">
    <property type="entry name" value="SpoVT_AbrB"/>
    <property type="match status" value="1"/>
</dbReference>
<evidence type="ECO:0000256" key="1">
    <source>
        <dbReference type="PROSITE-ProRule" id="PRU01076"/>
    </source>
</evidence>
<dbReference type="RefSeq" id="WP_345703506.1">
    <property type="nucleotide sequence ID" value="NZ_BAABJP010000058.1"/>
</dbReference>
<name>A0ABP9RAR9_9PSEU</name>
<reference evidence="4" key="1">
    <citation type="journal article" date="2019" name="Int. J. Syst. Evol. Microbiol.">
        <title>The Global Catalogue of Microorganisms (GCM) 10K type strain sequencing project: providing services to taxonomists for standard genome sequencing and annotation.</title>
        <authorList>
            <consortium name="The Broad Institute Genomics Platform"/>
            <consortium name="The Broad Institute Genome Sequencing Center for Infectious Disease"/>
            <person name="Wu L."/>
            <person name="Ma J."/>
        </authorList>
    </citation>
    <scope>NUCLEOTIDE SEQUENCE [LARGE SCALE GENOMIC DNA]</scope>
    <source>
        <strain evidence="4">JCM 18303</strain>
    </source>
</reference>
<accession>A0ABP9RAR9</accession>
<sequence>MADVQQDLPKAELAATSDGRVTIPAQVRRAAGIEPGQTLVVYVERGRVVLEERAHLLTRLQDEAIAAAQAAGHTDSAVAELLADRRAEADREQADT</sequence>
<dbReference type="Proteomes" id="UP001428817">
    <property type="component" value="Unassembled WGS sequence"/>
</dbReference>
<gene>
    <name evidence="3" type="ORF">GCM10023321_77540</name>
</gene>
<dbReference type="Gene3D" id="2.10.260.10">
    <property type="match status" value="1"/>
</dbReference>
<keyword evidence="4" id="KW-1185">Reference proteome</keyword>